<comment type="similarity">
    <text evidence="1 2">Belongs to the small heat shock protein (HSP20) family.</text>
</comment>
<reference evidence="5 6" key="1">
    <citation type="journal article" date="2016" name="Mol. Biol. Evol.">
        <title>Comparative Genomics of Early-Diverging Mushroom-Forming Fungi Provides Insights into the Origins of Lignocellulose Decay Capabilities.</title>
        <authorList>
            <person name="Nagy L.G."/>
            <person name="Riley R."/>
            <person name="Tritt A."/>
            <person name="Adam C."/>
            <person name="Daum C."/>
            <person name="Floudas D."/>
            <person name="Sun H."/>
            <person name="Yadav J.S."/>
            <person name="Pangilinan J."/>
            <person name="Larsson K.H."/>
            <person name="Matsuura K."/>
            <person name="Barry K."/>
            <person name="Labutti K."/>
            <person name="Kuo R."/>
            <person name="Ohm R.A."/>
            <person name="Bhattacharya S.S."/>
            <person name="Shirouzu T."/>
            <person name="Yoshinaga Y."/>
            <person name="Martin F.M."/>
            <person name="Grigoriev I.V."/>
            <person name="Hibbett D.S."/>
        </authorList>
    </citation>
    <scope>NUCLEOTIDE SEQUENCE [LARGE SCALE GENOMIC DNA]</scope>
    <source>
        <strain evidence="5 6">L-15889</strain>
    </source>
</reference>
<gene>
    <name evidence="5" type="ORF">DAEQUDRAFT_692559</name>
</gene>
<feature type="domain" description="SHSP" evidence="4">
    <location>
        <begin position="307"/>
        <end position="425"/>
    </location>
</feature>
<dbReference type="CDD" id="cd06464">
    <property type="entry name" value="ACD_sHsps-like"/>
    <property type="match status" value="1"/>
</dbReference>
<feature type="compositionally biased region" description="Polar residues" evidence="3">
    <location>
        <begin position="125"/>
        <end position="134"/>
    </location>
</feature>
<dbReference type="InterPro" id="IPR008978">
    <property type="entry name" value="HSP20-like_chaperone"/>
</dbReference>
<keyword evidence="6" id="KW-1185">Reference proteome</keyword>
<feature type="compositionally biased region" description="Low complexity" evidence="3">
    <location>
        <begin position="48"/>
        <end position="95"/>
    </location>
</feature>
<organism evidence="5 6">
    <name type="scientific">Daedalea quercina L-15889</name>
    <dbReference type="NCBI Taxonomy" id="1314783"/>
    <lineage>
        <taxon>Eukaryota</taxon>
        <taxon>Fungi</taxon>
        <taxon>Dikarya</taxon>
        <taxon>Basidiomycota</taxon>
        <taxon>Agaricomycotina</taxon>
        <taxon>Agaricomycetes</taxon>
        <taxon>Polyporales</taxon>
        <taxon>Fomitopsis</taxon>
    </lineage>
</organism>
<name>A0A165PLM3_9APHY</name>
<evidence type="ECO:0000313" key="5">
    <source>
        <dbReference type="EMBL" id="KZT68358.1"/>
    </source>
</evidence>
<dbReference type="OrthoDB" id="1431247at2759"/>
<dbReference type="Proteomes" id="UP000076727">
    <property type="component" value="Unassembled WGS sequence"/>
</dbReference>
<sequence length="425" mass="46406">MAFFHYDRSTSSTPRVYPWDIAPSEHDTPPQPLTPLVTHYSTPEEQEQQVAQFEQFLQQQQQQQSHPQPLQQPQQPHHPPQHQQQPQQPQPQQQPEYQPLPIIQLQERPIYSAQFRFDNITQEEFHQQQAATASSDDRRTETSGSSRRASSKPPLHISTATTSRASVSPGASSSGAGQTSGVGPTRHARIAHNVHPYRPYSAAGVRGTPRVSSAPVARLHPVAEARGPEVPPSPLAQMPAPVQAQTQTQHAHQTRPSYASTSTVTMGSVAASMAVACPAMSLWRDRVMRSSSGSDVAGTSTSPQGAARRYNVSTDLQFDTVDNELVAMFELPGVKKADVRIALATCPFSRVKLLTVSGTARSLLATERGHTIRERKAGDFARSIGVPPETQPHNVRATMEDGVLILRIPAGQPTQAFQPQDVSLA</sequence>
<dbReference type="AlphaFoldDB" id="A0A165PLM3"/>
<feature type="compositionally biased region" description="Low complexity" evidence="3">
    <location>
        <begin position="163"/>
        <end position="183"/>
    </location>
</feature>
<protein>
    <recommendedName>
        <fullName evidence="4">SHSP domain-containing protein</fullName>
    </recommendedName>
</protein>
<proteinExistence type="inferred from homology"/>
<evidence type="ECO:0000256" key="3">
    <source>
        <dbReference type="SAM" id="MobiDB-lite"/>
    </source>
</evidence>
<dbReference type="STRING" id="1314783.A0A165PLM3"/>
<evidence type="ECO:0000313" key="6">
    <source>
        <dbReference type="Proteomes" id="UP000076727"/>
    </source>
</evidence>
<dbReference type="EMBL" id="KV429067">
    <property type="protein sequence ID" value="KZT68358.1"/>
    <property type="molecule type" value="Genomic_DNA"/>
</dbReference>
<evidence type="ECO:0000256" key="2">
    <source>
        <dbReference type="RuleBase" id="RU003616"/>
    </source>
</evidence>
<feature type="region of interest" description="Disordered" evidence="3">
    <location>
        <begin position="1"/>
        <end position="95"/>
    </location>
</feature>
<dbReference type="Gene3D" id="2.60.40.790">
    <property type="match status" value="1"/>
</dbReference>
<dbReference type="SUPFAM" id="SSF49764">
    <property type="entry name" value="HSP20-like chaperones"/>
    <property type="match status" value="1"/>
</dbReference>
<evidence type="ECO:0000256" key="1">
    <source>
        <dbReference type="PROSITE-ProRule" id="PRU00285"/>
    </source>
</evidence>
<dbReference type="PROSITE" id="PS01031">
    <property type="entry name" value="SHSP"/>
    <property type="match status" value="1"/>
</dbReference>
<feature type="region of interest" description="Disordered" evidence="3">
    <location>
        <begin position="125"/>
        <end position="184"/>
    </location>
</feature>
<dbReference type="InterPro" id="IPR002068">
    <property type="entry name" value="A-crystallin/Hsp20_dom"/>
</dbReference>
<dbReference type="Pfam" id="PF00011">
    <property type="entry name" value="HSP20"/>
    <property type="match status" value="1"/>
</dbReference>
<evidence type="ECO:0000259" key="4">
    <source>
        <dbReference type="PROSITE" id="PS01031"/>
    </source>
</evidence>
<accession>A0A165PLM3</accession>